<dbReference type="EMBL" id="BART01018325">
    <property type="protein sequence ID" value="GAG74714.1"/>
    <property type="molecule type" value="Genomic_DNA"/>
</dbReference>
<sequence length="81" mass="9585">MQGKTVGLRVMSELFIESGWLKPQYEEKCRTLKDTICVTSLGEKPRKFSEREKLCYLVCQLLKKDEDYPYNKFDKDLTENV</sequence>
<protein>
    <submittedName>
        <fullName evidence="1">Uncharacterized protein</fullName>
    </submittedName>
</protein>
<feature type="non-terminal residue" evidence="1">
    <location>
        <position position="81"/>
    </location>
</feature>
<proteinExistence type="predicted"/>
<reference evidence="1" key="1">
    <citation type="journal article" date="2014" name="Front. Microbiol.">
        <title>High frequency of phylogenetically diverse reductive dehalogenase-homologous genes in deep subseafloor sedimentary metagenomes.</title>
        <authorList>
            <person name="Kawai M."/>
            <person name="Futagami T."/>
            <person name="Toyoda A."/>
            <person name="Takaki Y."/>
            <person name="Nishi S."/>
            <person name="Hori S."/>
            <person name="Arai W."/>
            <person name="Tsubouchi T."/>
            <person name="Morono Y."/>
            <person name="Uchiyama I."/>
            <person name="Ito T."/>
            <person name="Fujiyama A."/>
            <person name="Inagaki F."/>
            <person name="Takami H."/>
        </authorList>
    </citation>
    <scope>NUCLEOTIDE SEQUENCE</scope>
    <source>
        <strain evidence="1">Expedition CK06-06</strain>
    </source>
</reference>
<comment type="caution">
    <text evidence="1">The sequence shown here is derived from an EMBL/GenBank/DDBJ whole genome shotgun (WGS) entry which is preliminary data.</text>
</comment>
<dbReference type="AlphaFoldDB" id="X0ZYR7"/>
<name>X0ZYR7_9ZZZZ</name>
<evidence type="ECO:0000313" key="1">
    <source>
        <dbReference type="EMBL" id="GAG74714.1"/>
    </source>
</evidence>
<organism evidence="1">
    <name type="scientific">marine sediment metagenome</name>
    <dbReference type="NCBI Taxonomy" id="412755"/>
    <lineage>
        <taxon>unclassified sequences</taxon>
        <taxon>metagenomes</taxon>
        <taxon>ecological metagenomes</taxon>
    </lineage>
</organism>
<accession>X0ZYR7</accession>
<gene>
    <name evidence="1" type="ORF">S01H4_34605</name>
</gene>